<dbReference type="PRINTS" id="PR01590">
    <property type="entry name" value="HTHFIS"/>
</dbReference>
<protein>
    <recommendedName>
        <fullName evidence="3">Putative Fis-like DNA-binding protein</fullName>
    </recommendedName>
</protein>
<evidence type="ECO:0000313" key="5">
    <source>
        <dbReference type="EMBL" id="VAW63069.1"/>
    </source>
</evidence>
<dbReference type="InterPro" id="IPR002197">
    <property type="entry name" value="HTH_Fis"/>
</dbReference>
<feature type="domain" description="DNA binding HTH" evidence="4">
    <location>
        <begin position="50"/>
        <end position="88"/>
    </location>
</feature>
<comment type="similarity">
    <text evidence="1">Belongs to the transcriptional regulatory Fis family.</text>
</comment>
<dbReference type="Gene3D" id="1.10.10.60">
    <property type="entry name" value="Homeodomain-like"/>
    <property type="match status" value="1"/>
</dbReference>
<evidence type="ECO:0000256" key="3">
    <source>
        <dbReference type="ARBA" id="ARBA00029540"/>
    </source>
</evidence>
<dbReference type="InterPro" id="IPR050207">
    <property type="entry name" value="Trans_regulatory_Fis"/>
</dbReference>
<dbReference type="PRINTS" id="PR01591">
    <property type="entry name" value="DNABINDNGFIS"/>
</dbReference>
<dbReference type="GO" id="GO:0006355">
    <property type="term" value="P:regulation of DNA-templated transcription"/>
    <property type="evidence" value="ECO:0007669"/>
    <property type="project" value="InterPro"/>
</dbReference>
<dbReference type="EMBL" id="UOFI01000036">
    <property type="protein sequence ID" value="VAW63069.1"/>
    <property type="molecule type" value="Genomic_DNA"/>
</dbReference>
<dbReference type="PANTHER" id="PTHR47918:SF1">
    <property type="entry name" value="DNA-BINDING PROTEIN FIS"/>
    <property type="match status" value="1"/>
</dbReference>
<dbReference type="PANTHER" id="PTHR47918">
    <property type="entry name" value="DNA-BINDING PROTEIN FIS"/>
    <property type="match status" value="1"/>
</dbReference>
<dbReference type="PIRSF" id="PIRSF002097">
    <property type="entry name" value="DNA-binding_Fis"/>
    <property type="match status" value="1"/>
</dbReference>
<dbReference type="SUPFAM" id="SSF46689">
    <property type="entry name" value="Homeodomain-like"/>
    <property type="match status" value="1"/>
</dbReference>
<gene>
    <name evidence="5" type="ORF">MNBD_GAMMA09-600</name>
</gene>
<keyword evidence="2 5" id="KW-0238">DNA-binding</keyword>
<evidence type="ECO:0000256" key="1">
    <source>
        <dbReference type="ARBA" id="ARBA00008559"/>
    </source>
</evidence>
<name>A0A3B0XMG6_9ZZZZ</name>
<sequence>MNNSNVVNLQNIRNDNQNSELDTAIRSALSQYLDDLDGEAPGNVYDLVIQQVEAPLLELILAYVDGNQSKAAEYLGINRGTLRKKLKIYQLIK</sequence>
<dbReference type="Pfam" id="PF02954">
    <property type="entry name" value="HTH_8"/>
    <property type="match status" value="1"/>
</dbReference>
<accession>A0A3B0XMG6</accession>
<proteinExistence type="inferred from homology"/>
<reference evidence="5" key="1">
    <citation type="submission" date="2018-06" db="EMBL/GenBank/DDBJ databases">
        <authorList>
            <person name="Zhirakovskaya E."/>
        </authorList>
    </citation>
    <scope>NUCLEOTIDE SEQUENCE</scope>
</reference>
<evidence type="ECO:0000259" key="4">
    <source>
        <dbReference type="Pfam" id="PF02954"/>
    </source>
</evidence>
<dbReference type="InterPro" id="IPR009057">
    <property type="entry name" value="Homeodomain-like_sf"/>
</dbReference>
<dbReference type="InterPro" id="IPR005412">
    <property type="entry name" value="Fis_DNA-bd"/>
</dbReference>
<dbReference type="GO" id="GO:0043565">
    <property type="term" value="F:sequence-specific DNA binding"/>
    <property type="evidence" value="ECO:0007669"/>
    <property type="project" value="InterPro"/>
</dbReference>
<organism evidence="5">
    <name type="scientific">hydrothermal vent metagenome</name>
    <dbReference type="NCBI Taxonomy" id="652676"/>
    <lineage>
        <taxon>unclassified sequences</taxon>
        <taxon>metagenomes</taxon>
        <taxon>ecological metagenomes</taxon>
    </lineage>
</organism>
<dbReference type="AlphaFoldDB" id="A0A3B0XMG6"/>
<evidence type="ECO:0000256" key="2">
    <source>
        <dbReference type="ARBA" id="ARBA00023125"/>
    </source>
</evidence>